<evidence type="ECO:0000259" key="1">
    <source>
        <dbReference type="Pfam" id="PF13588"/>
    </source>
</evidence>
<evidence type="ECO:0000313" key="3">
    <source>
        <dbReference type="Proteomes" id="UP001261624"/>
    </source>
</evidence>
<dbReference type="InterPro" id="IPR029464">
    <property type="entry name" value="HSDR_N"/>
</dbReference>
<comment type="caution">
    <text evidence="2">The sequence shown here is derived from an EMBL/GenBank/DDBJ whole genome shotgun (WGS) entry which is preliminary data.</text>
</comment>
<protein>
    <submittedName>
        <fullName evidence="2">Type I restriction enzyme HsdR N-terminal domain-containing protein</fullName>
    </submittedName>
</protein>
<proteinExistence type="predicted"/>
<feature type="domain" description="Type I restriction enzyme R protein N-terminal" evidence="1">
    <location>
        <begin position="43"/>
        <end position="121"/>
    </location>
</feature>
<dbReference type="EMBL" id="JAVRHM010000028">
    <property type="protein sequence ID" value="MDT0691577.1"/>
    <property type="molecule type" value="Genomic_DNA"/>
</dbReference>
<organism evidence="2 3">
    <name type="scientific">Autumnicola patrickiae</name>
    <dbReference type="NCBI Taxonomy" id="3075591"/>
    <lineage>
        <taxon>Bacteria</taxon>
        <taxon>Pseudomonadati</taxon>
        <taxon>Bacteroidota</taxon>
        <taxon>Flavobacteriia</taxon>
        <taxon>Flavobacteriales</taxon>
        <taxon>Flavobacteriaceae</taxon>
        <taxon>Autumnicola</taxon>
    </lineage>
</organism>
<name>A0ABU3E6N1_9FLAO</name>
<keyword evidence="3" id="KW-1185">Reference proteome</keyword>
<dbReference type="Pfam" id="PF13588">
    <property type="entry name" value="HSDR_N_2"/>
    <property type="match status" value="1"/>
</dbReference>
<sequence>MDKDLWEELCFILTETIPSNVSEQIYENKVIRVFEKLGWSQYKKELSVRESIQFGAANRMCPDIIIRNGNAEPVCVIEIKKPTADLNFSGHRSQLASYMRMLRTPVGILVGDKFKIYTEMPESSVNEIYLVEEVPLRKSSEKGEDFVRTFKKSENIRESVNSYIQKGLNKLEKEQKKKAIENRINDPGFKDEISDWVREKLSEFYDPVVVAKVLEEYEFEINSKGSSFQDFESSHSTVIHTSRNSADNLDSKRTKDGLKIGEYVQKSFRELFAENKLNPNDIQSLQSPDYSKRVFNAGYPVLRNITQGRADHKGYNRYYKDVYGGKYYLSAQWNVSHWDAFEAWLKEIKRRGLP</sequence>
<dbReference type="RefSeq" id="WP_311687159.1">
    <property type="nucleotide sequence ID" value="NZ_JAVRHM010000028.1"/>
</dbReference>
<accession>A0ABU3E6N1</accession>
<reference evidence="2 3" key="1">
    <citation type="submission" date="2023-09" db="EMBL/GenBank/DDBJ databases">
        <authorList>
            <person name="Rey-Velasco X."/>
        </authorList>
    </citation>
    <scope>NUCLEOTIDE SEQUENCE [LARGE SCALE GENOMIC DNA]</scope>
    <source>
        <strain evidence="2 3">F188</strain>
    </source>
</reference>
<dbReference type="Proteomes" id="UP001261624">
    <property type="component" value="Unassembled WGS sequence"/>
</dbReference>
<evidence type="ECO:0000313" key="2">
    <source>
        <dbReference type="EMBL" id="MDT0691577.1"/>
    </source>
</evidence>
<gene>
    <name evidence="2" type="ORF">RM549_17430</name>
</gene>